<dbReference type="Pfam" id="PF02163">
    <property type="entry name" value="Peptidase_M50"/>
    <property type="match status" value="1"/>
</dbReference>
<keyword evidence="4 5" id="KW-0472">Membrane</keyword>
<sequence>MDFYMMIGIIAFSILFFVGTALLIKKNEQRYLGIIFLIRTKYGIKFIEKLSKLPGWKFIADFAIVASLSGIGALYLSSQGRTKNLSAIFLLFGIFACFINFHTIELFMAGLFFVLLFYLIIRKFPNHYLLFVVFSILIFAITAKGYLILVPHAQMEILTTLPMSILISIFGLPAFILGALTTHAYEIIFMHSEIPGISPMLPSVKDGEIGLGFLGYNEIFIPIWYGIIALIILLTSHEISHGILSYVHKINLKSTGLLTFGIIPIGAFVEPDEEAMNKCEGYKRMQIYVMGSFANFVVAMIGVLLLTLIISAAYSPDNGMLVGSVMNNSPSYGVLSEGMIIHKIDNENPWKQLQNLSQNKTMTLETNEGNRTLTTGQHPNIEGRGYVGITYSLPINKGLENFENFIRILLELLKWIILLNFLVGITNLMPLSPFDGGKMVEEIIASLNLNKEIVGHIILAIIGIMLFLLIINAFPILKIISEIF</sequence>
<feature type="transmembrane region" description="Helical" evidence="5">
    <location>
        <begin position="219"/>
        <end position="238"/>
    </location>
</feature>
<dbReference type="GO" id="GO:0012505">
    <property type="term" value="C:endomembrane system"/>
    <property type="evidence" value="ECO:0007669"/>
    <property type="project" value="UniProtKB-SubCell"/>
</dbReference>
<protein>
    <submittedName>
        <fullName evidence="7">Putative peptidase</fullName>
    </submittedName>
</protein>
<feature type="transmembrane region" description="Helical" evidence="5">
    <location>
        <begin position="250"/>
        <end position="269"/>
    </location>
</feature>
<dbReference type="InterPro" id="IPR001193">
    <property type="entry name" value="MBTPS2"/>
</dbReference>
<dbReference type="InterPro" id="IPR008915">
    <property type="entry name" value="Peptidase_M50"/>
</dbReference>
<feature type="transmembrane region" description="Helical" evidence="5">
    <location>
        <begin position="453"/>
        <end position="477"/>
    </location>
</feature>
<evidence type="ECO:0000256" key="4">
    <source>
        <dbReference type="ARBA" id="ARBA00023136"/>
    </source>
</evidence>
<dbReference type="AlphaFoldDB" id="A0A098E7V3"/>
<feature type="transmembrane region" description="Helical" evidence="5">
    <location>
        <begin position="289"/>
        <end position="314"/>
    </location>
</feature>
<evidence type="ECO:0000256" key="1">
    <source>
        <dbReference type="ARBA" id="ARBA00004127"/>
    </source>
</evidence>
<dbReference type="PANTHER" id="PTHR13325:SF3">
    <property type="entry name" value="MEMBRANE-BOUND TRANSCRIPTION FACTOR SITE-2 PROTEASE"/>
    <property type="match status" value="1"/>
</dbReference>
<keyword evidence="2 5" id="KW-0812">Transmembrane</keyword>
<feature type="transmembrane region" description="Helical" evidence="5">
    <location>
        <begin position="88"/>
        <end position="121"/>
    </location>
</feature>
<evidence type="ECO:0000256" key="5">
    <source>
        <dbReference type="SAM" id="Phobius"/>
    </source>
</evidence>
<feature type="domain" description="Peptidase M50" evidence="6">
    <location>
        <begin position="225"/>
        <end position="468"/>
    </location>
</feature>
<evidence type="ECO:0000256" key="2">
    <source>
        <dbReference type="ARBA" id="ARBA00022692"/>
    </source>
</evidence>
<feature type="transmembrane region" description="Helical" evidence="5">
    <location>
        <begin position="127"/>
        <end position="149"/>
    </location>
</feature>
<feature type="transmembrane region" description="Helical" evidence="5">
    <location>
        <begin position="59"/>
        <end position="76"/>
    </location>
</feature>
<dbReference type="InterPro" id="IPR036034">
    <property type="entry name" value="PDZ_sf"/>
</dbReference>
<dbReference type="Gene3D" id="2.30.42.10">
    <property type="match status" value="1"/>
</dbReference>
<proteinExistence type="predicted"/>
<accession>A0A098E7V3</accession>
<dbReference type="GO" id="GO:0016020">
    <property type="term" value="C:membrane"/>
    <property type="evidence" value="ECO:0007669"/>
    <property type="project" value="InterPro"/>
</dbReference>
<evidence type="ECO:0000256" key="3">
    <source>
        <dbReference type="ARBA" id="ARBA00022989"/>
    </source>
</evidence>
<dbReference type="SUPFAM" id="SSF50156">
    <property type="entry name" value="PDZ domain-like"/>
    <property type="match status" value="1"/>
</dbReference>
<reference evidence="7" key="1">
    <citation type="submission" date="2014-09" db="EMBL/GenBank/DDBJ databases">
        <authorList>
            <person name="Probst J Alexander"/>
        </authorList>
    </citation>
    <scope>NUCLEOTIDE SEQUENCE</scope>
</reference>
<feature type="transmembrane region" description="Helical" evidence="5">
    <location>
        <begin position="412"/>
        <end position="433"/>
    </location>
</feature>
<evidence type="ECO:0000259" key="6">
    <source>
        <dbReference type="Pfam" id="PF02163"/>
    </source>
</evidence>
<keyword evidence="3 5" id="KW-1133">Transmembrane helix</keyword>
<feature type="transmembrane region" description="Helical" evidence="5">
    <location>
        <begin position="161"/>
        <end position="180"/>
    </location>
</feature>
<feature type="transmembrane region" description="Helical" evidence="5">
    <location>
        <begin position="6"/>
        <end position="24"/>
    </location>
</feature>
<evidence type="ECO:0000313" key="7">
    <source>
        <dbReference type="EMBL" id="CEG12102.1"/>
    </source>
</evidence>
<gene>
    <name evidence="7" type="ORF">MSIBF_A1940006</name>
</gene>
<dbReference type="GO" id="GO:0004222">
    <property type="term" value="F:metalloendopeptidase activity"/>
    <property type="evidence" value="ECO:0007669"/>
    <property type="project" value="InterPro"/>
</dbReference>
<dbReference type="GO" id="GO:0031293">
    <property type="term" value="P:membrane protein intracellular domain proteolysis"/>
    <property type="evidence" value="ECO:0007669"/>
    <property type="project" value="TreeGrafter"/>
</dbReference>
<dbReference type="EMBL" id="CCXY01000106">
    <property type="protein sequence ID" value="CEG12102.1"/>
    <property type="molecule type" value="Genomic_DNA"/>
</dbReference>
<comment type="subcellular location">
    <subcellularLocation>
        <location evidence="1">Endomembrane system</location>
        <topology evidence="1">Multi-pass membrane protein</topology>
    </subcellularLocation>
</comment>
<organism evidence="7">
    <name type="scientific">groundwater metagenome</name>
    <dbReference type="NCBI Taxonomy" id="717931"/>
    <lineage>
        <taxon>unclassified sequences</taxon>
        <taxon>metagenomes</taxon>
        <taxon>ecological metagenomes</taxon>
    </lineage>
</organism>
<name>A0A098E7V3_9ZZZZ</name>
<dbReference type="PANTHER" id="PTHR13325">
    <property type="entry name" value="PROTEASE M50 MEMBRANE-BOUND TRANSCRIPTION FACTOR SITE 2 PROTEASE"/>
    <property type="match status" value="1"/>
</dbReference>
<dbReference type="GO" id="GO:0005737">
    <property type="term" value="C:cytoplasm"/>
    <property type="evidence" value="ECO:0007669"/>
    <property type="project" value="TreeGrafter"/>
</dbReference>